<gene>
    <name evidence="4" type="primary">ydjH</name>
    <name evidence="4" type="ORF">GCM10008025_19590</name>
</gene>
<name>A0A916RYV8_9BACI</name>
<comment type="caution">
    <text evidence="4">The sequence shown here is derived from an EMBL/GenBank/DDBJ whole genome shotgun (WGS) entry which is preliminary data.</text>
</comment>
<sequence>MRTKLRGITIAILTTIIMFSFQPTVLANDGKQRIFDEAELLTDNEVQQLEQLTYEHSKKHEIDFIIVTTPKAGKDIKKFVQDYYDDNAPGYDKPHGNAVIFAIDMDDAVREFYLAGFYKGKKYIDDTRINHIISKITPYLKDGNYYTAFATLIETGSEYAEYVPGIDPEGFYMQTWFHLLAAIVIAGGIVFFMAYNSGGKVTVNERTYTGDFRVIHRKDRFITKSVTRRRKPKNNSSGGGGGITGGGHSHSGGRGSF</sequence>
<reference evidence="4" key="1">
    <citation type="journal article" date="2014" name="Int. J. Syst. Evol. Microbiol.">
        <title>Complete genome sequence of Corynebacterium casei LMG S-19264T (=DSM 44701T), isolated from a smear-ripened cheese.</title>
        <authorList>
            <consortium name="US DOE Joint Genome Institute (JGI-PGF)"/>
            <person name="Walter F."/>
            <person name="Albersmeier A."/>
            <person name="Kalinowski J."/>
            <person name="Ruckert C."/>
        </authorList>
    </citation>
    <scope>NUCLEOTIDE SEQUENCE</scope>
    <source>
        <strain evidence="4">CGMCC 1.12408</strain>
    </source>
</reference>
<dbReference type="Proteomes" id="UP000613512">
    <property type="component" value="Unassembled WGS sequence"/>
</dbReference>
<organism evidence="4 5">
    <name type="scientific">Ornithinibacillus halotolerans</name>
    <dbReference type="NCBI Taxonomy" id="1274357"/>
    <lineage>
        <taxon>Bacteria</taxon>
        <taxon>Bacillati</taxon>
        <taxon>Bacillota</taxon>
        <taxon>Bacilli</taxon>
        <taxon>Bacillales</taxon>
        <taxon>Bacillaceae</taxon>
        <taxon>Ornithinibacillus</taxon>
    </lineage>
</organism>
<proteinExistence type="predicted"/>
<feature type="transmembrane region" description="Helical" evidence="2">
    <location>
        <begin position="176"/>
        <end position="196"/>
    </location>
</feature>
<reference evidence="4" key="2">
    <citation type="submission" date="2020-09" db="EMBL/GenBank/DDBJ databases">
        <authorList>
            <person name="Sun Q."/>
            <person name="Zhou Y."/>
        </authorList>
    </citation>
    <scope>NUCLEOTIDE SEQUENCE</scope>
    <source>
        <strain evidence="4">CGMCC 1.12408</strain>
    </source>
</reference>
<evidence type="ECO:0000256" key="2">
    <source>
        <dbReference type="SAM" id="Phobius"/>
    </source>
</evidence>
<protein>
    <submittedName>
        <fullName evidence="4">UPF0603 protein YdjH</fullName>
    </submittedName>
</protein>
<dbReference type="Pfam" id="PF04536">
    <property type="entry name" value="TPM_phosphatase"/>
    <property type="match status" value="1"/>
</dbReference>
<dbReference type="Gene3D" id="3.10.310.50">
    <property type="match status" value="1"/>
</dbReference>
<feature type="region of interest" description="Disordered" evidence="1">
    <location>
        <begin position="225"/>
        <end position="257"/>
    </location>
</feature>
<keyword evidence="2" id="KW-1133">Transmembrane helix</keyword>
<feature type="domain" description="TPM" evidence="3">
    <location>
        <begin position="34"/>
        <end position="153"/>
    </location>
</feature>
<evidence type="ECO:0000313" key="4">
    <source>
        <dbReference type="EMBL" id="GGA76016.1"/>
    </source>
</evidence>
<keyword evidence="2" id="KW-0812">Transmembrane</keyword>
<evidence type="ECO:0000259" key="3">
    <source>
        <dbReference type="Pfam" id="PF04536"/>
    </source>
</evidence>
<evidence type="ECO:0000256" key="1">
    <source>
        <dbReference type="SAM" id="MobiDB-lite"/>
    </source>
</evidence>
<evidence type="ECO:0000313" key="5">
    <source>
        <dbReference type="Proteomes" id="UP000613512"/>
    </source>
</evidence>
<dbReference type="InterPro" id="IPR007621">
    <property type="entry name" value="TPM_dom"/>
</dbReference>
<keyword evidence="5" id="KW-1185">Reference proteome</keyword>
<dbReference type="EMBL" id="BMEY01000008">
    <property type="protein sequence ID" value="GGA76016.1"/>
    <property type="molecule type" value="Genomic_DNA"/>
</dbReference>
<keyword evidence="2" id="KW-0472">Membrane</keyword>
<feature type="compositionally biased region" description="Gly residues" evidence="1">
    <location>
        <begin position="237"/>
        <end position="257"/>
    </location>
</feature>
<accession>A0A916RYV8</accession>
<dbReference type="RefSeq" id="WP_188384480.1">
    <property type="nucleotide sequence ID" value="NZ_BMEY01000008.1"/>
</dbReference>
<dbReference type="AlphaFoldDB" id="A0A916RYV8"/>